<dbReference type="OrthoDB" id="51538at2157"/>
<gene>
    <name evidence="7" type="ORF">Asulf_00003</name>
</gene>
<accession>N0B8W2</accession>
<dbReference type="EMBL" id="CP005290">
    <property type="protein sequence ID" value="AGK60039.1"/>
    <property type="molecule type" value="Genomic_DNA"/>
</dbReference>
<keyword evidence="8" id="KW-1185">Reference proteome</keyword>
<evidence type="ECO:0000313" key="7">
    <source>
        <dbReference type="EMBL" id="AGK60039.1"/>
    </source>
</evidence>
<organism evidence="7 8">
    <name type="scientific">Archaeoglobus sulfaticallidus PM70-1</name>
    <dbReference type="NCBI Taxonomy" id="387631"/>
    <lineage>
        <taxon>Archaea</taxon>
        <taxon>Methanobacteriati</taxon>
        <taxon>Methanobacteriota</taxon>
        <taxon>Archaeoglobi</taxon>
        <taxon>Archaeoglobales</taxon>
        <taxon>Archaeoglobaceae</taxon>
        <taxon>Archaeoglobus</taxon>
    </lineage>
</organism>
<dbReference type="InterPro" id="IPR008201">
    <property type="entry name" value="HepT-like"/>
</dbReference>
<dbReference type="GeneID" id="15393903"/>
<dbReference type="InterPro" id="IPR051813">
    <property type="entry name" value="HepT_RNase_toxin"/>
</dbReference>
<keyword evidence="1" id="KW-0597">Phosphoprotein</keyword>
<sequence length="120" mass="14134">MSKRTPELFVQDMLEAIEKIERYTSSIEDLEDFMREDMVVDAVLRNLEIIGEAAKNIPEDLRSKYGEIPWKRVVGLRNVVIHGYFAVDLEVVWVIVKRQLPELKEVLLKMMEELERSENK</sequence>
<dbReference type="Pfam" id="PF01934">
    <property type="entry name" value="HepT-like"/>
    <property type="match status" value="1"/>
</dbReference>
<dbReference type="GO" id="GO:0000166">
    <property type="term" value="F:nucleotide binding"/>
    <property type="evidence" value="ECO:0007669"/>
    <property type="project" value="UniProtKB-KW"/>
</dbReference>
<dbReference type="HOGENOM" id="CLU_142825_3_3_2"/>
<dbReference type="RefSeq" id="WP_015589638.1">
    <property type="nucleotide sequence ID" value="NC_021169.1"/>
</dbReference>
<dbReference type="InterPro" id="IPR037038">
    <property type="entry name" value="HepT-like_sf"/>
</dbReference>
<keyword evidence="4" id="KW-0547">Nucleotide-binding</keyword>
<evidence type="ECO:0000313" key="8">
    <source>
        <dbReference type="Proteomes" id="UP000013307"/>
    </source>
</evidence>
<dbReference type="AlphaFoldDB" id="N0B8W2"/>
<evidence type="ECO:0000256" key="2">
    <source>
        <dbReference type="ARBA" id="ARBA00022649"/>
    </source>
</evidence>
<evidence type="ECO:0008006" key="9">
    <source>
        <dbReference type="Google" id="ProtNLM"/>
    </source>
</evidence>
<dbReference type="GO" id="GO:0110001">
    <property type="term" value="C:toxin-antitoxin complex"/>
    <property type="evidence" value="ECO:0007669"/>
    <property type="project" value="InterPro"/>
</dbReference>
<dbReference type="eggNOG" id="arCOG05024">
    <property type="taxonomic scope" value="Archaea"/>
</dbReference>
<protein>
    <recommendedName>
        <fullName evidence="9">DUF86 domain-containing protein</fullName>
    </recommendedName>
</protein>
<name>N0B8W2_9EURY</name>
<reference evidence="7 8" key="1">
    <citation type="journal article" date="2013" name="Genome Announc.">
        <title>Complete Genome Sequence of the Thermophilic and Facultatively Chemolithoautotrophic Sulfate Reducer Archaeoglobus sulfaticallidus Strain PM70-1T.</title>
        <authorList>
            <person name="Stokke R."/>
            <person name="Hocking W.P."/>
            <person name="Steinsbu B.O."/>
            <person name="Steen I.H."/>
        </authorList>
    </citation>
    <scope>NUCLEOTIDE SEQUENCE [LARGE SCALE GENOMIC DNA]</scope>
    <source>
        <strain evidence="7">PM70-1</strain>
    </source>
</reference>
<proteinExistence type="inferred from homology"/>
<dbReference type="Gene3D" id="1.20.120.580">
    <property type="entry name" value="bsu32300-like"/>
    <property type="match status" value="1"/>
</dbReference>
<comment type="similarity">
    <text evidence="6">Belongs to the HepT RNase toxin family.</text>
</comment>
<evidence type="ECO:0000256" key="6">
    <source>
        <dbReference type="ARBA" id="ARBA00024207"/>
    </source>
</evidence>
<dbReference type="GO" id="GO:0016787">
    <property type="term" value="F:hydrolase activity"/>
    <property type="evidence" value="ECO:0007669"/>
    <property type="project" value="UniProtKB-KW"/>
</dbReference>
<dbReference type="KEGG" id="ast:Asulf_00003"/>
<evidence type="ECO:0000256" key="3">
    <source>
        <dbReference type="ARBA" id="ARBA00022722"/>
    </source>
</evidence>
<dbReference type="PANTHER" id="PTHR34139:SF1">
    <property type="entry name" value="RNASE MJ1380-RELATED"/>
    <property type="match status" value="1"/>
</dbReference>
<dbReference type="PANTHER" id="PTHR34139">
    <property type="entry name" value="UPF0331 PROTEIN MJ0127"/>
    <property type="match status" value="1"/>
</dbReference>
<keyword evidence="3" id="KW-0540">Nuclease</keyword>
<evidence type="ECO:0000256" key="4">
    <source>
        <dbReference type="ARBA" id="ARBA00022741"/>
    </source>
</evidence>
<dbReference type="Proteomes" id="UP000013307">
    <property type="component" value="Chromosome"/>
</dbReference>
<dbReference type="STRING" id="387631.Asulf_00003"/>
<keyword evidence="5" id="KW-0378">Hydrolase</keyword>
<evidence type="ECO:0000256" key="1">
    <source>
        <dbReference type="ARBA" id="ARBA00022553"/>
    </source>
</evidence>
<dbReference type="GO" id="GO:0004540">
    <property type="term" value="F:RNA nuclease activity"/>
    <property type="evidence" value="ECO:0007669"/>
    <property type="project" value="InterPro"/>
</dbReference>
<keyword evidence="2" id="KW-1277">Toxin-antitoxin system</keyword>
<evidence type="ECO:0000256" key="5">
    <source>
        <dbReference type="ARBA" id="ARBA00022801"/>
    </source>
</evidence>